<proteinExistence type="predicted"/>
<reference evidence="2" key="2">
    <citation type="submission" date="2025-08" db="UniProtKB">
        <authorList>
            <consortium name="RefSeq"/>
        </authorList>
    </citation>
    <scope>IDENTIFICATION</scope>
    <source>
        <strain evidence="2">14028-0561.14</strain>
        <tissue evidence="2">Whole fly</tissue>
    </source>
</reference>
<reference evidence="1" key="1">
    <citation type="submission" date="2025-05" db="UniProtKB">
        <authorList>
            <consortium name="RefSeq"/>
        </authorList>
    </citation>
    <scope>NUCLEOTIDE SEQUENCE [LARGE SCALE GENOMIC DNA]</scope>
    <source>
        <strain evidence="1">14028-0561.14</strain>
    </source>
</reference>
<dbReference type="OMA" id="TCLVYYT"/>
<evidence type="ECO:0000313" key="2">
    <source>
        <dbReference type="RefSeq" id="XP_017024954.1"/>
    </source>
</evidence>
<protein>
    <submittedName>
        <fullName evidence="2">Uncharacterized protein</fullName>
    </submittedName>
</protein>
<dbReference type="GeneID" id="108076555"/>
<keyword evidence="1" id="KW-1185">Reference proteome</keyword>
<organism evidence="1 2">
    <name type="scientific">Drosophila kikkawai</name>
    <name type="common">Fruit fly</name>
    <dbReference type="NCBI Taxonomy" id="30033"/>
    <lineage>
        <taxon>Eukaryota</taxon>
        <taxon>Metazoa</taxon>
        <taxon>Ecdysozoa</taxon>
        <taxon>Arthropoda</taxon>
        <taxon>Hexapoda</taxon>
        <taxon>Insecta</taxon>
        <taxon>Pterygota</taxon>
        <taxon>Neoptera</taxon>
        <taxon>Endopterygota</taxon>
        <taxon>Diptera</taxon>
        <taxon>Brachycera</taxon>
        <taxon>Muscomorpha</taxon>
        <taxon>Ephydroidea</taxon>
        <taxon>Drosophilidae</taxon>
        <taxon>Drosophila</taxon>
        <taxon>Sophophora</taxon>
    </lineage>
</organism>
<dbReference type="AlphaFoldDB" id="A0A6P4IN95"/>
<dbReference type="RefSeq" id="XP_017024954.1">
    <property type="nucleotide sequence ID" value="XM_017169465.1"/>
</dbReference>
<name>A0A6P4IN95_DROKI</name>
<sequence>MGDSHKWMRQLLLVGLIVLLNCNGNPLARRLRLRPLNAIEIRHLENSLPAGRSVSSGFAGLTGFALGLGKALTGVFIYDVITANITEAEESSVSTSGSSLREICLNTGNSSSDITCIVYYTNN</sequence>
<accession>A0A6P4IN95</accession>
<dbReference type="Proteomes" id="UP001652661">
    <property type="component" value="Chromosome 2R"/>
</dbReference>
<evidence type="ECO:0000313" key="1">
    <source>
        <dbReference type="Proteomes" id="UP001652661"/>
    </source>
</evidence>
<gene>
    <name evidence="2" type="primary">LOC108076555</name>
</gene>